<evidence type="ECO:0008006" key="2">
    <source>
        <dbReference type="Google" id="ProtNLM"/>
    </source>
</evidence>
<proteinExistence type="predicted"/>
<comment type="caution">
    <text evidence="1">The sequence shown here is derived from an EMBL/GenBank/DDBJ whole genome shotgun (WGS) entry which is preliminary data.</text>
</comment>
<accession>X0V1L1</accession>
<dbReference type="InterPro" id="IPR051315">
    <property type="entry name" value="Bact_Chemotaxis_CheA"/>
</dbReference>
<feature type="non-terminal residue" evidence="1">
    <location>
        <position position="53"/>
    </location>
</feature>
<gene>
    <name evidence="1" type="ORF">S01H1_24436</name>
</gene>
<dbReference type="AlphaFoldDB" id="X0V1L1"/>
<dbReference type="PANTHER" id="PTHR43395:SF10">
    <property type="entry name" value="CHEMOTAXIS PROTEIN CHEA"/>
    <property type="match status" value="1"/>
</dbReference>
<dbReference type="Gene3D" id="3.30.565.10">
    <property type="entry name" value="Histidine kinase-like ATPase, C-terminal domain"/>
    <property type="match status" value="1"/>
</dbReference>
<dbReference type="EMBL" id="BARS01014551">
    <property type="protein sequence ID" value="GAF94530.1"/>
    <property type="molecule type" value="Genomic_DNA"/>
</dbReference>
<protein>
    <recommendedName>
        <fullName evidence="2">Chemotaxis protein CheA</fullName>
    </recommendedName>
</protein>
<evidence type="ECO:0000313" key="1">
    <source>
        <dbReference type="EMBL" id="GAF94530.1"/>
    </source>
</evidence>
<organism evidence="1">
    <name type="scientific">marine sediment metagenome</name>
    <dbReference type="NCBI Taxonomy" id="412755"/>
    <lineage>
        <taxon>unclassified sequences</taxon>
        <taxon>metagenomes</taxon>
        <taxon>ecological metagenomes</taxon>
    </lineage>
</organism>
<sequence length="53" mass="6115">DLSRKEKKRVKFILEGRDIELDRTVLEEIGEPIIHLLRNAVDHGIEPPEVRAA</sequence>
<reference evidence="1" key="1">
    <citation type="journal article" date="2014" name="Front. Microbiol.">
        <title>High frequency of phylogenetically diverse reductive dehalogenase-homologous genes in deep subseafloor sedimentary metagenomes.</title>
        <authorList>
            <person name="Kawai M."/>
            <person name="Futagami T."/>
            <person name="Toyoda A."/>
            <person name="Takaki Y."/>
            <person name="Nishi S."/>
            <person name="Hori S."/>
            <person name="Arai W."/>
            <person name="Tsubouchi T."/>
            <person name="Morono Y."/>
            <person name="Uchiyama I."/>
            <person name="Ito T."/>
            <person name="Fujiyama A."/>
            <person name="Inagaki F."/>
            <person name="Takami H."/>
        </authorList>
    </citation>
    <scope>NUCLEOTIDE SEQUENCE</scope>
    <source>
        <strain evidence="1">Expedition CK06-06</strain>
    </source>
</reference>
<feature type="non-terminal residue" evidence="1">
    <location>
        <position position="1"/>
    </location>
</feature>
<dbReference type="InterPro" id="IPR036890">
    <property type="entry name" value="HATPase_C_sf"/>
</dbReference>
<dbReference type="PANTHER" id="PTHR43395">
    <property type="entry name" value="SENSOR HISTIDINE KINASE CHEA"/>
    <property type="match status" value="1"/>
</dbReference>
<dbReference type="SUPFAM" id="SSF55874">
    <property type="entry name" value="ATPase domain of HSP90 chaperone/DNA topoisomerase II/histidine kinase"/>
    <property type="match status" value="1"/>
</dbReference>
<name>X0V1L1_9ZZZZ</name>